<dbReference type="AlphaFoldDB" id="A0A1L9PHP1"/>
<keyword evidence="1" id="KW-0479">Metal-binding</keyword>
<feature type="region of interest" description="Disordered" evidence="6">
    <location>
        <begin position="529"/>
        <end position="574"/>
    </location>
</feature>
<dbReference type="InterPro" id="IPR001138">
    <property type="entry name" value="Zn2Cys6_DnaBD"/>
</dbReference>
<evidence type="ECO:0000256" key="3">
    <source>
        <dbReference type="ARBA" id="ARBA00023125"/>
    </source>
</evidence>
<dbReference type="GO" id="GO:0006351">
    <property type="term" value="P:DNA-templated transcription"/>
    <property type="evidence" value="ECO:0007669"/>
    <property type="project" value="InterPro"/>
</dbReference>
<protein>
    <recommendedName>
        <fullName evidence="7">Zn(2)-C6 fungal-type domain-containing protein</fullName>
    </recommendedName>
</protein>
<evidence type="ECO:0000256" key="1">
    <source>
        <dbReference type="ARBA" id="ARBA00022723"/>
    </source>
</evidence>
<evidence type="ECO:0000256" key="6">
    <source>
        <dbReference type="SAM" id="MobiDB-lite"/>
    </source>
</evidence>
<dbReference type="EMBL" id="KV878128">
    <property type="protein sequence ID" value="OJJ01050.1"/>
    <property type="molecule type" value="Genomic_DNA"/>
</dbReference>
<feature type="compositionally biased region" description="Pro residues" evidence="6">
    <location>
        <begin position="171"/>
        <end position="191"/>
    </location>
</feature>
<dbReference type="Gene3D" id="4.10.240.10">
    <property type="entry name" value="Zn(2)-C6 fungal-type DNA-binding domain"/>
    <property type="match status" value="1"/>
</dbReference>
<name>A0A1L9PHP1_ASPVE</name>
<dbReference type="SMART" id="SM00066">
    <property type="entry name" value="GAL4"/>
    <property type="match status" value="1"/>
</dbReference>
<dbReference type="Proteomes" id="UP000184073">
    <property type="component" value="Unassembled WGS sequence"/>
</dbReference>
<dbReference type="PANTHER" id="PTHR47785:SF4">
    <property type="entry name" value="ZN(II)2CYS6 TRANSCRIPTION FACTOR (EUROFUNG)"/>
    <property type="match status" value="1"/>
</dbReference>
<gene>
    <name evidence="8" type="ORF">ASPVEDRAFT_131174</name>
</gene>
<evidence type="ECO:0000256" key="2">
    <source>
        <dbReference type="ARBA" id="ARBA00023015"/>
    </source>
</evidence>
<dbReference type="CDD" id="cd12148">
    <property type="entry name" value="fungal_TF_MHR"/>
    <property type="match status" value="1"/>
</dbReference>
<dbReference type="InterPro" id="IPR007219">
    <property type="entry name" value="XnlR_reg_dom"/>
</dbReference>
<feature type="compositionally biased region" description="Polar residues" evidence="6">
    <location>
        <begin position="196"/>
        <end position="206"/>
    </location>
</feature>
<dbReference type="VEuPathDB" id="FungiDB:ASPVEDRAFT_131174"/>
<feature type="region of interest" description="Disordered" evidence="6">
    <location>
        <begin position="921"/>
        <end position="947"/>
    </location>
</feature>
<dbReference type="PROSITE" id="PS00463">
    <property type="entry name" value="ZN2_CY6_FUNGAL_1"/>
    <property type="match status" value="1"/>
</dbReference>
<evidence type="ECO:0000313" key="9">
    <source>
        <dbReference type="Proteomes" id="UP000184073"/>
    </source>
</evidence>
<organism evidence="8 9">
    <name type="scientific">Aspergillus versicolor CBS 583.65</name>
    <dbReference type="NCBI Taxonomy" id="1036611"/>
    <lineage>
        <taxon>Eukaryota</taxon>
        <taxon>Fungi</taxon>
        <taxon>Dikarya</taxon>
        <taxon>Ascomycota</taxon>
        <taxon>Pezizomycotina</taxon>
        <taxon>Eurotiomycetes</taxon>
        <taxon>Eurotiomycetidae</taxon>
        <taxon>Eurotiales</taxon>
        <taxon>Aspergillaceae</taxon>
        <taxon>Aspergillus</taxon>
        <taxon>Aspergillus subgen. Nidulantes</taxon>
    </lineage>
</organism>
<dbReference type="PANTHER" id="PTHR47785">
    <property type="entry name" value="ZN(II)2CYS6 TRANSCRIPTION FACTOR (EUROFUNG)-RELATED-RELATED"/>
    <property type="match status" value="1"/>
</dbReference>
<evidence type="ECO:0000256" key="5">
    <source>
        <dbReference type="ARBA" id="ARBA00023242"/>
    </source>
</evidence>
<dbReference type="CDD" id="cd00067">
    <property type="entry name" value="GAL4"/>
    <property type="match status" value="1"/>
</dbReference>
<dbReference type="OrthoDB" id="5244761at2759"/>
<dbReference type="SUPFAM" id="SSF57701">
    <property type="entry name" value="Zn2/Cys6 DNA-binding domain"/>
    <property type="match status" value="1"/>
</dbReference>
<reference evidence="9" key="1">
    <citation type="journal article" date="2017" name="Genome Biol.">
        <title>Comparative genomics reveals high biological diversity and specific adaptations in the industrially and medically important fungal genus Aspergillus.</title>
        <authorList>
            <person name="de Vries R.P."/>
            <person name="Riley R."/>
            <person name="Wiebenga A."/>
            <person name="Aguilar-Osorio G."/>
            <person name="Amillis S."/>
            <person name="Uchima C.A."/>
            <person name="Anderluh G."/>
            <person name="Asadollahi M."/>
            <person name="Askin M."/>
            <person name="Barry K."/>
            <person name="Battaglia E."/>
            <person name="Bayram O."/>
            <person name="Benocci T."/>
            <person name="Braus-Stromeyer S.A."/>
            <person name="Caldana C."/>
            <person name="Canovas D."/>
            <person name="Cerqueira G.C."/>
            <person name="Chen F."/>
            <person name="Chen W."/>
            <person name="Choi C."/>
            <person name="Clum A."/>
            <person name="Dos Santos R.A."/>
            <person name="Damasio A.R."/>
            <person name="Diallinas G."/>
            <person name="Emri T."/>
            <person name="Fekete E."/>
            <person name="Flipphi M."/>
            <person name="Freyberg S."/>
            <person name="Gallo A."/>
            <person name="Gournas C."/>
            <person name="Habgood R."/>
            <person name="Hainaut M."/>
            <person name="Harispe M.L."/>
            <person name="Henrissat B."/>
            <person name="Hilden K.S."/>
            <person name="Hope R."/>
            <person name="Hossain A."/>
            <person name="Karabika E."/>
            <person name="Karaffa L."/>
            <person name="Karanyi Z."/>
            <person name="Krasevec N."/>
            <person name="Kuo A."/>
            <person name="Kusch H."/>
            <person name="LaButti K."/>
            <person name="Lagendijk E.L."/>
            <person name="Lapidus A."/>
            <person name="Levasseur A."/>
            <person name="Lindquist E."/>
            <person name="Lipzen A."/>
            <person name="Logrieco A.F."/>
            <person name="MacCabe A."/>
            <person name="Maekelae M.R."/>
            <person name="Malavazi I."/>
            <person name="Melin P."/>
            <person name="Meyer V."/>
            <person name="Mielnichuk N."/>
            <person name="Miskei M."/>
            <person name="Molnar A.P."/>
            <person name="Mule G."/>
            <person name="Ngan C.Y."/>
            <person name="Orejas M."/>
            <person name="Orosz E."/>
            <person name="Ouedraogo J.P."/>
            <person name="Overkamp K.M."/>
            <person name="Park H.-S."/>
            <person name="Perrone G."/>
            <person name="Piumi F."/>
            <person name="Punt P.J."/>
            <person name="Ram A.F."/>
            <person name="Ramon A."/>
            <person name="Rauscher S."/>
            <person name="Record E."/>
            <person name="Riano-Pachon D.M."/>
            <person name="Robert V."/>
            <person name="Roehrig J."/>
            <person name="Ruller R."/>
            <person name="Salamov A."/>
            <person name="Salih N.S."/>
            <person name="Samson R.A."/>
            <person name="Sandor E."/>
            <person name="Sanguinetti M."/>
            <person name="Schuetze T."/>
            <person name="Sepcic K."/>
            <person name="Shelest E."/>
            <person name="Sherlock G."/>
            <person name="Sophianopoulou V."/>
            <person name="Squina F.M."/>
            <person name="Sun H."/>
            <person name="Susca A."/>
            <person name="Todd R.B."/>
            <person name="Tsang A."/>
            <person name="Unkles S.E."/>
            <person name="van de Wiele N."/>
            <person name="van Rossen-Uffink D."/>
            <person name="Oliveira J.V."/>
            <person name="Vesth T.C."/>
            <person name="Visser J."/>
            <person name="Yu J.-H."/>
            <person name="Zhou M."/>
            <person name="Andersen M.R."/>
            <person name="Archer D.B."/>
            <person name="Baker S.E."/>
            <person name="Benoit I."/>
            <person name="Brakhage A.A."/>
            <person name="Braus G.H."/>
            <person name="Fischer R."/>
            <person name="Frisvad J.C."/>
            <person name="Goldman G.H."/>
            <person name="Houbraken J."/>
            <person name="Oakley B."/>
            <person name="Pocsi I."/>
            <person name="Scazzocchio C."/>
            <person name="Seiboth B."/>
            <person name="vanKuyk P.A."/>
            <person name="Wortman J."/>
            <person name="Dyer P.S."/>
            <person name="Grigoriev I.V."/>
        </authorList>
    </citation>
    <scope>NUCLEOTIDE SEQUENCE [LARGE SCALE GENOMIC DNA]</scope>
    <source>
        <strain evidence="9">CBS 583.65</strain>
    </source>
</reference>
<dbReference type="GO" id="GO:0008270">
    <property type="term" value="F:zinc ion binding"/>
    <property type="evidence" value="ECO:0007669"/>
    <property type="project" value="InterPro"/>
</dbReference>
<dbReference type="Pfam" id="PF00172">
    <property type="entry name" value="Zn_clus"/>
    <property type="match status" value="1"/>
</dbReference>
<feature type="domain" description="Zn(2)-C6 fungal-type" evidence="7">
    <location>
        <begin position="234"/>
        <end position="264"/>
    </location>
</feature>
<accession>A0A1L9PHP1</accession>
<dbReference type="Pfam" id="PF04082">
    <property type="entry name" value="Fungal_trans"/>
    <property type="match status" value="1"/>
</dbReference>
<keyword evidence="3" id="KW-0238">DNA-binding</keyword>
<keyword evidence="2" id="KW-0805">Transcription regulation</keyword>
<dbReference type="InterPro" id="IPR036864">
    <property type="entry name" value="Zn2-C6_fun-type_DNA-bd_sf"/>
</dbReference>
<keyword evidence="9" id="KW-1185">Reference proteome</keyword>
<keyword evidence="5" id="KW-0539">Nucleus</keyword>
<dbReference type="RefSeq" id="XP_040666812.1">
    <property type="nucleotide sequence ID" value="XM_040806790.1"/>
</dbReference>
<dbReference type="GeneID" id="63722301"/>
<evidence type="ECO:0000259" key="7">
    <source>
        <dbReference type="PROSITE" id="PS50048"/>
    </source>
</evidence>
<evidence type="ECO:0000256" key="4">
    <source>
        <dbReference type="ARBA" id="ARBA00023163"/>
    </source>
</evidence>
<feature type="compositionally biased region" description="Low complexity" evidence="6">
    <location>
        <begin position="143"/>
        <end position="163"/>
    </location>
</feature>
<sequence>MIIAYDRPPIEDLRPPKVPARDVGAAVMEIVTADDKSRTLPQYSGPSLPMHRIPPPEAPHGLPGAPGLYDQPWRQYPASYDAHHPEPRRPSNAPQPPVPSHSYPPMQNRELPQLPSDGPYGRPTSLPTPAHAPSEAPPPPPHANFHPMNGAPPESSPLSAPPEFTRARMSFPPPDQPPHANGDPPPPPQSVPPSQYATTVPPTVSHTPAPYDAGYYQAQSFNMRHRKATRAQQACDQCRARKAKCDEGRPACSHCKENNLICVYKEVPPHKQEKSTQLILDRLQQLEDQLDTKLRGLERLHVGHDKALDQISAMLTWGPDGETQNTTQYPVMKADGLEAAQKPEAKERVTLAADGGKSSDPSVYTKGLLQTGEDGELSIPVEHTTAAHKLLGWPSITKLLHRYDDDYVMKLERYRGLVRFEGRGEAQETDEEISSQPTSFNTSLDESFSQYASPNGAWNSNTKYNDAPPEIRGIDEYGLVAIDAETVRRYRDSYLEHIHKLHPFLNQLDLEQRTERFIAMHCPKDPESAAALSVRNSAEAPRGAKRKRSGETLHGTTYDQQSPPTGQADGAAPHKVQKSIRNAIILLVLALGRICEVRDEPIRGACTDRIIDYRNEPIPGVPPRAGVSPSGPDSMGPPGNSFYSSFQDQPAPMPSVTDEKFITHPDAPQLQNVDTVPGLVYYAYAARILGESQGATSLPYVQAALLAGLYTGQLAHPFQSHSWIAQAARACQVLTLPKSYGELQDDHNKDLVNFAYWTCLQLESDILAELDLPASGISRSESRINLPKGRFTISLPNNISAPNTMMMFFYSAQIHLRKVLNRVHTDLYKVEKQGETRWSSNVQEILSMNLDLWRSSLPQEMRWSDNDPPSPDINVARMRAKYYGARYIIHRPLLSHALHYCGPNMGPLSVDSPARYGEAVSSQVSPSLTHGQYAPGMTRMSSDLGSVPGANGTAHTYRDLPQKLRRACKVCLQSAVRSTEAFDAIKGRPVVTNIFGTAHAQFGNMLVLSTAYMSHLTDLVNRSELERLLRRTIAFLLRNRNISPTLRADAKILADIYEKIFEEPPTLAAMDG</sequence>
<feature type="compositionally biased region" description="Polar residues" evidence="6">
    <location>
        <begin position="554"/>
        <end position="565"/>
    </location>
</feature>
<dbReference type="GO" id="GO:0000981">
    <property type="term" value="F:DNA-binding transcription factor activity, RNA polymerase II-specific"/>
    <property type="evidence" value="ECO:0007669"/>
    <property type="project" value="InterPro"/>
</dbReference>
<dbReference type="STRING" id="1036611.A0A1L9PHP1"/>
<feature type="region of interest" description="Disordered" evidence="6">
    <location>
        <begin position="33"/>
        <end position="208"/>
    </location>
</feature>
<evidence type="ECO:0000313" key="8">
    <source>
        <dbReference type="EMBL" id="OJJ01050.1"/>
    </source>
</evidence>
<feature type="compositionally biased region" description="Polar residues" evidence="6">
    <location>
        <begin position="921"/>
        <end position="930"/>
    </location>
</feature>
<proteinExistence type="predicted"/>
<dbReference type="InterPro" id="IPR053181">
    <property type="entry name" value="EcdB-like_regulator"/>
</dbReference>
<keyword evidence="4" id="KW-0804">Transcription</keyword>
<dbReference type="PROSITE" id="PS50048">
    <property type="entry name" value="ZN2_CY6_FUNGAL_2"/>
    <property type="match status" value="1"/>
</dbReference>
<dbReference type="GO" id="GO:0003677">
    <property type="term" value="F:DNA binding"/>
    <property type="evidence" value="ECO:0007669"/>
    <property type="project" value="UniProtKB-KW"/>
</dbReference>